<comment type="catalytic activity">
    <reaction evidence="1">
        <text>Hydrolysis of (1-&gt;4)-beta-linkages between N-acetylmuramic acid and N-acetyl-D-glucosamine residues in a peptidoglycan and between N-acetyl-D-glucosamine residues in chitodextrins.</text>
        <dbReference type="EC" id="3.2.1.17"/>
    </reaction>
</comment>
<dbReference type="PRINTS" id="PR00137">
    <property type="entry name" value="LYSOZYME"/>
</dbReference>
<dbReference type="Gene3D" id="1.10.530.10">
    <property type="match status" value="1"/>
</dbReference>
<keyword evidence="7" id="KW-1015">Disulfide bond</keyword>
<dbReference type="SMART" id="SM00263">
    <property type="entry name" value="LYZ1"/>
    <property type="match status" value="1"/>
</dbReference>
<evidence type="ECO:0000256" key="2">
    <source>
        <dbReference type="ARBA" id="ARBA00012732"/>
    </source>
</evidence>
<evidence type="ECO:0000256" key="4">
    <source>
        <dbReference type="ARBA" id="ARBA00022638"/>
    </source>
</evidence>
<feature type="chain" id="PRO_5003653928" description="lysozyme" evidence="10">
    <location>
        <begin position="22"/>
        <end position="141"/>
    </location>
</feature>
<evidence type="ECO:0000256" key="5">
    <source>
        <dbReference type="ARBA" id="ARBA00022729"/>
    </source>
</evidence>
<dbReference type="GO" id="GO:0042742">
    <property type="term" value="P:defense response to bacterium"/>
    <property type="evidence" value="ECO:0007669"/>
    <property type="project" value="UniProtKB-KW"/>
</dbReference>
<dbReference type="FunFam" id="1.10.530.10:FF:000024">
    <property type="entry name" value="C-type lysozyme"/>
    <property type="match status" value="1"/>
</dbReference>
<evidence type="ECO:0000256" key="7">
    <source>
        <dbReference type="ARBA" id="ARBA00023157"/>
    </source>
</evidence>
<evidence type="ECO:0000256" key="10">
    <source>
        <dbReference type="SAM" id="SignalP"/>
    </source>
</evidence>
<dbReference type="AlphaFoldDB" id="I1XB31"/>
<keyword evidence="8" id="KW-0326">Glycosidase</keyword>
<keyword evidence="4" id="KW-0081">Bacteriolytic enzyme</keyword>
<dbReference type="Pfam" id="PF00062">
    <property type="entry name" value="Lys"/>
    <property type="match status" value="1"/>
</dbReference>
<dbReference type="InterPro" id="IPR000974">
    <property type="entry name" value="Glyco_hydro_22_lys"/>
</dbReference>
<dbReference type="PANTHER" id="PTHR11407">
    <property type="entry name" value="LYSOZYME C"/>
    <property type="match status" value="1"/>
</dbReference>
<evidence type="ECO:0000256" key="9">
    <source>
        <dbReference type="RuleBase" id="RU004440"/>
    </source>
</evidence>
<sequence>MERRTLTLLVVLAAMVALSTAKVYSRCGLAKALKAQGFPSSQLSNWVCLVESESSRNTAAKGGPNSDGSYDYGLFQINSRYWCGLNKAGGDCNLTCNSLLDNDISNDSACAKKIHSRQGFSAWYGWQNKCKGKKLPDVSKC</sequence>
<evidence type="ECO:0000256" key="1">
    <source>
        <dbReference type="ARBA" id="ARBA00000632"/>
    </source>
</evidence>
<feature type="signal peptide" evidence="10">
    <location>
        <begin position="1"/>
        <end position="21"/>
    </location>
</feature>
<evidence type="ECO:0000256" key="8">
    <source>
        <dbReference type="ARBA" id="ARBA00023295"/>
    </source>
</evidence>
<dbReference type="PROSITE" id="PS51348">
    <property type="entry name" value="GLYCOSYL_HYDROL_F22_2"/>
    <property type="match status" value="1"/>
</dbReference>
<reference evidence="12" key="1">
    <citation type="submission" date="2012-03" db="EMBL/GenBank/DDBJ databases">
        <authorList>
            <person name="Wang Y."/>
            <person name="Zhang C.L."/>
        </authorList>
    </citation>
    <scope>NUCLEOTIDE SEQUENCE</scope>
</reference>
<dbReference type="EC" id="3.2.1.17" evidence="2"/>
<evidence type="ECO:0000256" key="3">
    <source>
        <dbReference type="ARBA" id="ARBA00022529"/>
    </source>
</evidence>
<dbReference type="InterPro" id="IPR019799">
    <property type="entry name" value="Glyco_hydro_22_CS"/>
</dbReference>
<keyword evidence="5 10" id="KW-0732">Signal</keyword>
<dbReference type="EMBL" id="JQ754176">
    <property type="protein sequence ID" value="AFI81524.1"/>
    <property type="molecule type" value="mRNA"/>
</dbReference>
<proteinExistence type="evidence at transcript level"/>
<accession>I1XB31</accession>
<protein>
    <recommendedName>
        <fullName evidence="2">lysozyme</fullName>
        <ecNumber evidence="2">3.2.1.17</ecNumber>
    </recommendedName>
</protein>
<dbReference type="GO" id="GO:0031640">
    <property type="term" value="P:killing of cells of another organism"/>
    <property type="evidence" value="ECO:0007669"/>
    <property type="project" value="UniProtKB-KW"/>
</dbReference>
<dbReference type="GO" id="GO:0003796">
    <property type="term" value="F:lysozyme activity"/>
    <property type="evidence" value="ECO:0007669"/>
    <property type="project" value="UniProtKB-EC"/>
</dbReference>
<evidence type="ECO:0000256" key="6">
    <source>
        <dbReference type="ARBA" id="ARBA00022801"/>
    </source>
</evidence>
<dbReference type="SUPFAM" id="SSF53955">
    <property type="entry name" value="Lysozyme-like"/>
    <property type="match status" value="1"/>
</dbReference>
<keyword evidence="6" id="KW-0378">Hydrolase</keyword>
<dbReference type="PANTHER" id="PTHR11407:SF63">
    <property type="entry name" value="LYSOZYME C"/>
    <property type="match status" value="1"/>
</dbReference>
<dbReference type="InterPro" id="IPR001916">
    <property type="entry name" value="Glyco_hydro_22"/>
</dbReference>
<dbReference type="CDD" id="cd16899">
    <property type="entry name" value="LYZ_C_invert"/>
    <property type="match status" value="1"/>
</dbReference>
<comment type="similarity">
    <text evidence="9">Belongs to the glycosyl hydrolase 22 family.</text>
</comment>
<evidence type="ECO:0000259" key="11">
    <source>
        <dbReference type="PROSITE" id="PS00128"/>
    </source>
</evidence>
<dbReference type="PRINTS" id="PR00135">
    <property type="entry name" value="LYZLACT"/>
</dbReference>
<organism evidence="12">
    <name type="scientific">Periplaneta americana</name>
    <name type="common">American cockroach</name>
    <name type="synonym">Blatta americana</name>
    <dbReference type="NCBI Taxonomy" id="6978"/>
    <lineage>
        <taxon>Eukaryota</taxon>
        <taxon>Metazoa</taxon>
        <taxon>Ecdysozoa</taxon>
        <taxon>Arthropoda</taxon>
        <taxon>Hexapoda</taxon>
        <taxon>Insecta</taxon>
        <taxon>Pterygota</taxon>
        <taxon>Neoptera</taxon>
        <taxon>Polyneoptera</taxon>
        <taxon>Dictyoptera</taxon>
        <taxon>Blattodea</taxon>
        <taxon>Blattoidea</taxon>
        <taxon>Blattidae</taxon>
        <taxon>Blattinae</taxon>
        <taxon>Periplaneta</taxon>
    </lineage>
</organism>
<name>I1XB31_PERAM</name>
<keyword evidence="3" id="KW-0929">Antimicrobial</keyword>
<dbReference type="InterPro" id="IPR023346">
    <property type="entry name" value="Lysozyme-like_dom_sf"/>
</dbReference>
<evidence type="ECO:0000313" key="12">
    <source>
        <dbReference type="EMBL" id="AFI81524.1"/>
    </source>
</evidence>
<dbReference type="PROSITE" id="PS00128">
    <property type="entry name" value="GLYCOSYL_HYDROL_F22_1"/>
    <property type="match status" value="1"/>
</dbReference>
<feature type="domain" description="Glycosyl hydrolases family 22 (GH22)" evidence="11">
    <location>
        <begin position="92"/>
        <end position="110"/>
    </location>
</feature>